<accession>A0A8S3ZHW3</accession>
<organism evidence="9 10">
    <name type="scientific">Candidula unifasciata</name>
    <dbReference type="NCBI Taxonomy" id="100452"/>
    <lineage>
        <taxon>Eukaryota</taxon>
        <taxon>Metazoa</taxon>
        <taxon>Spiralia</taxon>
        <taxon>Lophotrochozoa</taxon>
        <taxon>Mollusca</taxon>
        <taxon>Gastropoda</taxon>
        <taxon>Heterobranchia</taxon>
        <taxon>Euthyneura</taxon>
        <taxon>Panpulmonata</taxon>
        <taxon>Eupulmonata</taxon>
        <taxon>Stylommatophora</taxon>
        <taxon>Helicina</taxon>
        <taxon>Helicoidea</taxon>
        <taxon>Geomitridae</taxon>
        <taxon>Candidula</taxon>
    </lineage>
</organism>
<keyword evidence="6" id="KW-0539">Nucleus</keyword>
<keyword evidence="10" id="KW-1185">Reference proteome</keyword>
<dbReference type="FunFam" id="3.10.390.10:FF:000001">
    <property type="entry name" value="SKI family transcriptional corepressor 1"/>
    <property type="match status" value="1"/>
</dbReference>
<feature type="region of interest" description="Disordered" evidence="7">
    <location>
        <begin position="319"/>
        <end position="364"/>
    </location>
</feature>
<dbReference type="GO" id="GO:0000978">
    <property type="term" value="F:RNA polymerase II cis-regulatory region sequence-specific DNA binding"/>
    <property type="evidence" value="ECO:0007669"/>
    <property type="project" value="TreeGrafter"/>
</dbReference>
<comment type="similarity">
    <text evidence="2">Belongs to the SKI family.</text>
</comment>
<dbReference type="InterPro" id="IPR009061">
    <property type="entry name" value="DNA-bd_dom_put_sf"/>
</dbReference>
<dbReference type="GO" id="GO:0000981">
    <property type="term" value="F:DNA-binding transcription factor activity, RNA polymerase II-specific"/>
    <property type="evidence" value="ECO:0007669"/>
    <property type="project" value="TreeGrafter"/>
</dbReference>
<dbReference type="GO" id="GO:0005634">
    <property type="term" value="C:nucleus"/>
    <property type="evidence" value="ECO:0007669"/>
    <property type="project" value="UniProtKB-SubCell"/>
</dbReference>
<dbReference type="Gene3D" id="3.10.390.10">
    <property type="entry name" value="SAND domain-like"/>
    <property type="match status" value="1"/>
</dbReference>
<proteinExistence type="inferred from homology"/>
<dbReference type="GO" id="GO:0046332">
    <property type="term" value="F:SMAD binding"/>
    <property type="evidence" value="ECO:0007669"/>
    <property type="project" value="InterPro"/>
</dbReference>
<comment type="caution">
    <text evidence="9">The sequence shown here is derived from an EMBL/GenBank/DDBJ whole genome shotgun (WGS) entry which is preliminary data.</text>
</comment>
<evidence type="ECO:0000256" key="4">
    <source>
        <dbReference type="ARBA" id="ARBA00023015"/>
    </source>
</evidence>
<evidence type="ECO:0000313" key="10">
    <source>
        <dbReference type="Proteomes" id="UP000678393"/>
    </source>
</evidence>
<dbReference type="SUPFAM" id="SSF63763">
    <property type="entry name" value="SAND domain-like"/>
    <property type="match status" value="1"/>
</dbReference>
<keyword evidence="5" id="KW-0804">Transcription</keyword>
<dbReference type="GO" id="GO:0005667">
    <property type="term" value="C:transcription regulator complex"/>
    <property type="evidence" value="ECO:0007669"/>
    <property type="project" value="TreeGrafter"/>
</dbReference>
<name>A0A8S3ZHW3_9EUPU</name>
<comment type="subcellular location">
    <subcellularLocation>
        <location evidence="1">Nucleus</location>
    </subcellularLocation>
</comment>
<evidence type="ECO:0000256" key="1">
    <source>
        <dbReference type="ARBA" id="ARBA00004123"/>
    </source>
</evidence>
<feature type="compositionally biased region" description="Low complexity" evidence="7">
    <location>
        <begin position="53"/>
        <end position="68"/>
    </location>
</feature>
<evidence type="ECO:0000259" key="8">
    <source>
        <dbReference type="SMART" id="SM01046"/>
    </source>
</evidence>
<dbReference type="GO" id="GO:0030514">
    <property type="term" value="P:negative regulation of BMP signaling pathway"/>
    <property type="evidence" value="ECO:0007669"/>
    <property type="project" value="TreeGrafter"/>
</dbReference>
<evidence type="ECO:0000256" key="7">
    <source>
        <dbReference type="SAM" id="MobiDB-lite"/>
    </source>
</evidence>
<feature type="compositionally biased region" description="Acidic residues" evidence="7">
    <location>
        <begin position="586"/>
        <end position="597"/>
    </location>
</feature>
<feature type="region of interest" description="Disordered" evidence="7">
    <location>
        <begin position="533"/>
        <end position="680"/>
    </location>
</feature>
<dbReference type="InterPro" id="IPR010919">
    <property type="entry name" value="SAND-like_dom_sf"/>
</dbReference>
<evidence type="ECO:0000256" key="5">
    <source>
        <dbReference type="ARBA" id="ARBA00023163"/>
    </source>
</evidence>
<dbReference type="PANTHER" id="PTHR10005">
    <property type="entry name" value="SKI ONCOGENE-RELATED"/>
    <property type="match status" value="1"/>
</dbReference>
<protein>
    <recommendedName>
        <fullName evidence="8">c-SKI SMAD4-binding domain-containing protein</fullName>
    </recommendedName>
</protein>
<feature type="compositionally biased region" description="Polar residues" evidence="7">
    <location>
        <begin position="69"/>
        <end position="95"/>
    </location>
</feature>
<keyword evidence="4" id="KW-0805">Transcription regulation</keyword>
<evidence type="ECO:0000256" key="2">
    <source>
        <dbReference type="ARBA" id="ARBA00009513"/>
    </source>
</evidence>
<dbReference type="SMART" id="SM01046">
    <property type="entry name" value="c-SKI_SMAD_bind"/>
    <property type="match status" value="1"/>
</dbReference>
<keyword evidence="3" id="KW-0678">Repressor</keyword>
<feature type="region of interest" description="Disordered" evidence="7">
    <location>
        <begin position="1"/>
        <end position="95"/>
    </location>
</feature>
<dbReference type="PANTHER" id="PTHR10005:SF26">
    <property type="entry name" value="CORL"/>
    <property type="match status" value="1"/>
</dbReference>
<feature type="compositionally biased region" description="Polar residues" evidence="7">
    <location>
        <begin position="34"/>
        <end position="52"/>
    </location>
</feature>
<dbReference type="CDD" id="cd21080">
    <property type="entry name" value="DHD_Skor"/>
    <property type="match status" value="1"/>
</dbReference>
<feature type="compositionally biased region" description="Basic and acidic residues" evidence="7">
    <location>
        <begin position="551"/>
        <end position="565"/>
    </location>
</feature>
<dbReference type="InterPro" id="IPR023216">
    <property type="entry name" value="Tscrpt_reg_SKI_SnoN"/>
</dbReference>
<dbReference type="Pfam" id="PF08782">
    <property type="entry name" value="c-SKI_SMAD_bind"/>
    <property type="match status" value="1"/>
</dbReference>
<dbReference type="OrthoDB" id="3938623at2759"/>
<sequence length="815" mass="89906">MDTQTIDSGLSGRMGVACRSPLDQWPSPPAAHAHNSSGNMLSSNTNGSFTGFSSSMSDNENSNSMMSDCQSSNSGTAPISHVKSTSGNTTTTSHPRQNLVSNIMLHGVAIVSLVIDNKERLCLAQISNTLLKDYSYNEIHNRRVALGITCVQCTPVQLEILRRAGAMPVSSRRCGMITKREAERLVKSFLEENTPPKLPDDFAFDVHHECGWGCRGFFEPSRYNSSRAKCIKCSFCNMYFSPNKFIFHFHRMPDAKYNHPDAANFNSWRRHLKLYSGVENDEIAYKWEDVKAMFNGGTRKRVFSSSSASSSSASSSLNASSISSMNHSSGHFSGRSHGNPDGGSGGKKAKTTAPMQSNPYLPKPPTFPNPFNPYNWLATGQGKAPYPFMAMNSSQSMCFGFPPQAAANKDAMAERMKVPPLAPTSWMGRSANPGPFSLSSMDLFWDKAFSFPQAAAIGFRNNGYPSPALPGAAAAHSAVTAAIIDNPGHLSPPSEVAPCHSPAHNVPQNIMKSSFQRGGDKIRDRMSAFKRVVPCSSSPSSSVSPPLNNHGDAESHVHNDLQRDDDANEDSDSMCAQDLSTHKDIEESEEIDVEEDADERKKKYTEECEIADTNDLVEKEENSDGENEGQHINQAQLSEVDDACDEKTDNGDLENDTDEMALSPHKPSVTGETSNGDLEVENSAEPCAQDSGLSDESDTEAENHRTFVEMTKEELCQTLKSEVESRRRREKEVNVLKETFREEVNREKSFREHMAQQLEMLRETLTSELEQERKIRFSLQQKLKEAHDALQNFSCGLLTGRRDAFSLKDTIVIPR</sequence>
<dbReference type="InterPro" id="IPR003380">
    <property type="entry name" value="SKI/SNO/DAC"/>
</dbReference>
<dbReference type="GO" id="GO:0000122">
    <property type="term" value="P:negative regulation of transcription by RNA polymerase II"/>
    <property type="evidence" value="ECO:0007669"/>
    <property type="project" value="TreeGrafter"/>
</dbReference>
<evidence type="ECO:0000313" key="9">
    <source>
        <dbReference type="EMBL" id="CAG5126521.1"/>
    </source>
</evidence>
<dbReference type="AlphaFoldDB" id="A0A8S3ZHW3"/>
<dbReference type="Pfam" id="PF02437">
    <property type="entry name" value="Ski_Sno_DHD"/>
    <property type="match status" value="1"/>
</dbReference>
<evidence type="ECO:0000256" key="3">
    <source>
        <dbReference type="ARBA" id="ARBA00022491"/>
    </source>
</evidence>
<reference evidence="9" key="1">
    <citation type="submission" date="2021-04" db="EMBL/GenBank/DDBJ databases">
        <authorList>
            <consortium name="Molecular Ecology Group"/>
        </authorList>
    </citation>
    <scope>NUCLEOTIDE SEQUENCE</scope>
</reference>
<dbReference type="Proteomes" id="UP000678393">
    <property type="component" value="Unassembled WGS sequence"/>
</dbReference>
<dbReference type="InterPro" id="IPR037000">
    <property type="entry name" value="Ski_DNA-bd_sf"/>
</dbReference>
<feature type="domain" description="c-SKI SMAD4-binding" evidence="8">
    <location>
        <begin position="203"/>
        <end position="295"/>
    </location>
</feature>
<feature type="compositionally biased region" description="Low complexity" evidence="7">
    <location>
        <begin position="319"/>
        <end position="337"/>
    </location>
</feature>
<dbReference type="EMBL" id="CAJHNH020002376">
    <property type="protein sequence ID" value="CAG5126521.1"/>
    <property type="molecule type" value="Genomic_DNA"/>
</dbReference>
<dbReference type="InterPro" id="IPR014890">
    <property type="entry name" value="c-SKI_SMAD4-bd_dom"/>
</dbReference>
<dbReference type="SUPFAM" id="SSF46955">
    <property type="entry name" value="Putative DNA-binding domain"/>
    <property type="match status" value="1"/>
</dbReference>
<feature type="compositionally biased region" description="Low complexity" evidence="7">
    <location>
        <begin position="533"/>
        <end position="546"/>
    </location>
</feature>
<dbReference type="GO" id="GO:0005737">
    <property type="term" value="C:cytoplasm"/>
    <property type="evidence" value="ECO:0007669"/>
    <property type="project" value="TreeGrafter"/>
</dbReference>
<dbReference type="FunFam" id="3.10.260.20:FF:000003">
    <property type="entry name" value="SKI family transcriptional corepressor 1 homolog-B-like"/>
    <property type="match status" value="1"/>
</dbReference>
<gene>
    <name evidence="9" type="ORF">CUNI_LOCUS12079</name>
</gene>
<dbReference type="Gene3D" id="3.10.260.20">
    <property type="entry name" value="Ski"/>
    <property type="match status" value="1"/>
</dbReference>
<evidence type="ECO:0000256" key="6">
    <source>
        <dbReference type="ARBA" id="ARBA00023242"/>
    </source>
</evidence>